<feature type="non-terminal residue" evidence="1">
    <location>
        <position position="1"/>
    </location>
</feature>
<reference evidence="1" key="1">
    <citation type="submission" date="2014-12" db="EMBL/GenBank/DDBJ databases">
        <title>Insight into the proteome of Arion vulgaris.</title>
        <authorList>
            <person name="Aradska J."/>
            <person name="Bulat T."/>
            <person name="Smidak R."/>
            <person name="Sarate P."/>
            <person name="Gangsoo J."/>
            <person name="Sialana F."/>
            <person name="Bilban M."/>
            <person name="Lubec G."/>
        </authorList>
    </citation>
    <scope>NUCLEOTIDE SEQUENCE</scope>
    <source>
        <tissue evidence="1">Skin</tissue>
    </source>
</reference>
<evidence type="ECO:0000313" key="1">
    <source>
        <dbReference type="EMBL" id="CEK98543.1"/>
    </source>
</evidence>
<organism evidence="1">
    <name type="scientific">Arion vulgaris</name>
    <dbReference type="NCBI Taxonomy" id="1028688"/>
    <lineage>
        <taxon>Eukaryota</taxon>
        <taxon>Metazoa</taxon>
        <taxon>Spiralia</taxon>
        <taxon>Lophotrochozoa</taxon>
        <taxon>Mollusca</taxon>
        <taxon>Gastropoda</taxon>
        <taxon>Heterobranchia</taxon>
        <taxon>Euthyneura</taxon>
        <taxon>Panpulmonata</taxon>
        <taxon>Eupulmonata</taxon>
        <taxon>Stylommatophora</taxon>
        <taxon>Helicina</taxon>
        <taxon>Arionoidea</taxon>
        <taxon>Arionidae</taxon>
        <taxon>Arion</taxon>
    </lineage>
</organism>
<dbReference type="EMBL" id="HACG01051672">
    <property type="protein sequence ID" value="CEK98543.1"/>
    <property type="molecule type" value="Transcribed_RNA"/>
</dbReference>
<accession>A0A0B7C013</accession>
<gene>
    <name evidence="1" type="primary">ORF218984</name>
</gene>
<protein>
    <submittedName>
        <fullName evidence="1">Uncharacterized protein</fullName>
    </submittedName>
</protein>
<sequence length="68" mass="7684">HKVSTIQGEWKFQDQVSIDTDPVEMKISWEPPNLVSGSTDVAPSTSFKPEPIVYVLLKRNSNKPQDGW</sequence>
<feature type="non-terminal residue" evidence="1">
    <location>
        <position position="68"/>
    </location>
</feature>
<dbReference type="AlphaFoldDB" id="A0A0B7C013"/>
<name>A0A0B7C013_9EUPU</name>
<proteinExistence type="predicted"/>